<proteinExistence type="predicted"/>
<gene>
    <name evidence="3" type="ORF">AVDCRST_MAG11-1758</name>
</gene>
<dbReference type="SMART" id="SM00850">
    <property type="entry name" value="LytTR"/>
    <property type="match status" value="1"/>
</dbReference>
<evidence type="ECO:0000256" key="1">
    <source>
        <dbReference type="SAM" id="MobiDB-lite"/>
    </source>
</evidence>
<reference evidence="3" key="1">
    <citation type="submission" date="2020-02" db="EMBL/GenBank/DDBJ databases">
        <authorList>
            <person name="Meier V. D."/>
        </authorList>
    </citation>
    <scope>NUCLEOTIDE SEQUENCE</scope>
    <source>
        <strain evidence="3">AVDCRST_MAG11</strain>
    </source>
</reference>
<organism evidence="3">
    <name type="scientific">uncultured Gemmatimonadaceae bacterium</name>
    <dbReference type="NCBI Taxonomy" id="246130"/>
    <lineage>
        <taxon>Bacteria</taxon>
        <taxon>Pseudomonadati</taxon>
        <taxon>Gemmatimonadota</taxon>
        <taxon>Gemmatimonadia</taxon>
        <taxon>Gemmatimonadales</taxon>
        <taxon>Gemmatimonadaceae</taxon>
        <taxon>environmental samples</taxon>
    </lineage>
</organism>
<dbReference type="GO" id="GO:0003677">
    <property type="term" value="F:DNA binding"/>
    <property type="evidence" value="ECO:0007669"/>
    <property type="project" value="InterPro"/>
</dbReference>
<dbReference type="EMBL" id="CADCTU010000402">
    <property type="protein sequence ID" value="CAA9315756.1"/>
    <property type="molecule type" value="Genomic_DNA"/>
</dbReference>
<dbReference type="Pfam" id="PF04397">
    <property type="entry name" value="LytTR"/>
    <property type="match status" value="1"/>
</dbReference>
<dbReference type="InterPro" id="IPR007492">
    <property type="entry name" value="LytTR_DNA-bd_dom"/>
</dbReference>
<dbReference type="PANTHER" id="PTHR37299:SF1">
    <property type="entry name" value="STAGE 0 SPORULATION PROTEIN A HOMOLOG"/>
    <property type="match status" value="1"/>
</dbReference>
<dbReference type="InterPro" id="IPR046947">
    <property type="entry name" value="LytR-like"/>
</dbReference>
<evidence type="ECO:0000313" key="3">
    <source>
        <dbReference type="EMBL" id="CAA9315756.1"/>
    </source>
</evidence>
<accession>A0A6J4KUJ0</accession>
<feature type="compositionally biased region" description="Low complexity" evidence="1">
    <location>
        <begin position="12"/>
        <end position="30"/>
    </location>
</feature>
<dbReference type="PANTHER" id="PTHR37299">
    <property type="entry name" value="TRANSCRIPTIONAL REGULATOR-RELATED"/>
    <property type="match status" value="1"/>
</dbReference>
<name>A0A6J4KUJ0_9BACT</name>
<sequence>MVRSGSSPRPIRCASRATRAASGTASSCRAPGCATSAAEEPRPANSGERPAVEYRRVPSSSSHDPREPTRRARVRGGPRGGAAEGDGSTLRLAPRLARTPSARSLREREQRLPDRHFVRIHRSTIVNLEYVERLEPRSHASQRVYLRGLPEPLTMSRRFGVRLRDRFG</sequence>
<feature type="domain" description="HTH LytTR-type" evidence="2">
    <location>
        <begin position="104"/>
        <end position="168"/>
    </location>
</feature>
<protein>
    <recommendedName>
        <fullName evidence="2">HTH LytTR-type domain-containing protein</fullName>
    </recommendedName>
</protein>
<dbReference type="AlphaFoldDB" id="A0A6J4KUJ0"/>
<dbReference type="PROSITE" id="PS50930">
    <property type="entry name" value="HTH_LYTTR"/>
    <property type="match status" value="1"/>
</dbReference>
<dbReference type="GO" id="GO:0000156">
    <property type="term" value="F:phosphorelay response regulator activity"/>
    <property type="evidence" value="ECO:0007669"/>
    <property type="project" value="InterPro"/>
</dbReference>
<evidence type="ECO:0000259" key="2">
    <source>
        <dbReference type="PROSITE" id="PS50930"/>
    </source>
</evidence>
<dbReference type="Gene3D" id="2.40.50.1020">
    <property type="entry name" value="LytTr DNA-binding domain"/>
    <property type="match status" value="1"/>
</dbReference>
<feature type="region of interest" description="Disordered" evidence="1">
    <location>
        <begin position="1"/>
        <end position="110"/>
    </location>
</feature>